<sequence length="790" mass="88901">MANVSNYFHHKRDILGTRLYAVRSVTAPPGGNKRSYRTYLETRTRYEKKRMQKTPFTYESRLTFRQQVHQPRIYAGAPAGVYVATVHAYDPDKPRKKVEYSLNNILDYKQFQVDKFSGNLSTALPVNKSVGEFYQVMVTAKTPGSSDLEHLEILVTEFNQFAPRFDHDRYTIQMHPRAKVGTVVLKVHATDRDNESHNSETYYLLDQNKTSQYFTLDSKKGELKLSQPITTNEPLQDFGIYAEDGGSPKRWAYVPVSIVMRALSEPRNVTIENVQHHEAKICWDPPEFGSIYGYTIKYYPFGSEGYFTFNTSSINKFGRMCENLTMLFDNVNYNLEIVGWNSRGEFGVKTEIFEFHTPEDFCKQKCAHGTCKELNREPWYECECPSGYSGQFCQAFDACSLHPCKNNGTCRNTNDNGYICICDGNYSGPSCGSFNPCLKSNPCENSGICEMTTNNTLICICAEGFYGRRCKYRDPCYNISCFNGGTCQVTGNGSYSCTCRNGFTGTHCETEIDECEKNPCSNGSTCLSKDGYFVCLCLDGFSGQTCEELEQCPSERTETDKGNFFWNSTNHSTEVSLRCPFGSLQSLPEAYAYRYCSLYEGFAVWGSVNASDCKTMEFLVADEVADELHSITKDPVSLNQETLEAASQGLSTISSFAAKDKKVAEGMVKVISNIMEVNDSIVVEDKNNSFTKLSENLLQVVDTLASNMELKPGESMTVNAPNVRVHSIEWNPEEGNDTNFNHIQLSAPKDRPSPSTDKQTSIFITDSPETVTPEYPVTTRSPEKPKVPVQ</sequence>
<dbReference type="SMART" id="SM00179">
    <property type="entry name" value="EGF_CA"/>
    <property type="match status" value="5"/>
</dbReference>
<dbReference type="CDD" id="cd11304">
    <property type="entry name" value="Cadherin_repeat"/>
    <property type="match status" value="2"/>
</dbReference>
<dbReference type="PANTHER" id="PTHR24049:SF22">
    <property type="entry name" value="DROSOPHILA CRUMBS HOMOLOG"/>
    <property type="match status" value="1"/>
</dbReference>
<dbReference type="InterPro" id="IPR003961">
    <property type="entry name" value="FN3_dom"/>
</dbReference>
<feature type="domain" description="Cadherin" evidence="9">
    <location>
        <begin position="166"/>
        <end position="288"/>
    </location>
</feature>
<dbReference type="InterPro" id="IPR001881">
    <property type="entry name" value="EGF-like_Ca-bd_dom"/>
</dbReference>
<dbReference type="PROSITE" id="PS01186">
    <property type="entry name" value="EGF_2"/>
    <property type="match status" value="4"/>
</dbReference>
<gene>
    <name evidence="11" type="ORF">CDAR_464701</name>
</gene>
<evidence type="ECO:0000256" key="4">
    <source>
        <dbReference type="ARBA" id="ARBA00023157"/>
    </source>
</evidence>
<evidence type="ECO:0000256" key="1">
    <source>
        <dbReference type="ARBA" id="ARBA00022536"/>
    </source>
</evidence>
<dbReference type="SUPFAM" id="SSF49313">
    <property type="entry name" value="Cadherin-like"/>
    <property type="match status" value="2"/>
</dbReference>
<dbReference type="InterPro" id="IPR051022">
    <property type="entry name" value="Notch_Cell-Fate_Det"/>
</dbReference>
<dbReference type="SMART" id="SM00181">
    <property type="entry name" value="EGF"/>
    <property type="match status" value="5"/>
</dbReference>
<dbReference type="CDD" id="cd00054">
    <property type="entry name" value="EGF_CA"/>
    <property type="match status" value="5"/>
</dbReference>
<organism evidence="11 12">
    <name type="scientific">Caerostris darwini</name>
    <dbReference type="NCBI Taxonomy" id="1538125"/>
    <lineage>
        <taxon>Eukaryota</taxon>
        <taxon>Metazoa</taxon>
        <taxon>Ecdysozoa</taxon>
        <taxon>Arthropoda</taxon>
        <taxon>Chelicerata</taxon>
        <taxon>Arachnida</taxon>
        <taxon>Araneae</taxon>
        <taxon>Araneomorphae</taxon>
        <taxon>Entelegynae</taxon>
        <taxon>Araneoidea</taxon>
        <taxon>Araneidae</taxon>
        <taxon>Caerostris</taxon>
    </lineage>
</organism>
<dbReference type="GO" id="GO:0005886">
    <property type="term" value="C:plasma membrane"/>
    <property type="evidence" value="ECO:0007669"/>
    <property type="project" value="TreeGrafter"/>
</dbReference>
<dbReference type="GO" id="GO:0001736">
    <property type="term" value="P:establishment of planar polarity"/>
    <property type="evidence" value="ECO:0007669"/>
    <property type="project" value="UniProtKB-ARBA"/>
</dbReference>
<dbReference type="InterPro" id="IPR013783">
    <property type="entry name" value="Ig-like_fold"/>
</dbReference>
<feature type="domain" description="EGF-like" evidence="8">
    <location>
        <begin position="395"/>
        <end position="432"/>
    </location>
</feature>
<evidence type="ECO:0000256" key="7">
    <source>
        <dbReference type="SAM" id="MobiDB-lite"/>
    </source>
</evidence>
<dbReference type="Pfam" id="PF00008">
    <property type="entry name" value="EGF"/>
    <property type="match status" value="4"/>
</dbReference>
<dbReference type="EMBL" id="BPLQ01004024">
    <property type="protein sequence ID" value="GIY05038.1"/>
    <property type="molecule type" value="Genomic_DNA"/>
</dbReference>
<reference evidence="11 12" key="1">
    <citation type="submission" date="2021-06" db="EMBL/GenBank/DDBJ databases">
        <title>Caerostris darwini draft genome.</title>
        <authorList>
            <person name="Kono N."/>
            <person name="Arakawa K."/>
        </authorList>
    </citation>
    <scope>NUCLEOTIDE SEQUENCE [LARGE SCALE GENOMIC DNA]</scope>
</reference>
<dbReference type="PROSITE" id="PS50026">
    <property type="entry name" value="EGF_3"/>
    <property type="match status" value="5"/>
</dbReference>
<proteinExistence type="predicted"/>
<dbReference type="InterPro" id="IPR000742">
    <property type="entry name" value="EGF"/>
</dbReference>
<protein>
    <submittedName>
        <fullName evidence="11">Uncharacterized protein</fullName>
    </submittedName>
</protein>
<evidence type="ECO:0000256" key="2">
    <source>
        <dbReference type="ARBA" id="ARBA00022729"/>
    </source>
</evidence>
<evidence type="ECO:0000313" key="11">
    <source>
        <dbReference type="EMBL" id="GIY05038.1"/>
    </source>
</evidence>
<dbReference type="GO" id="GO:0032991">
    <property type="term" value="C:protein-containing complex"/>
    <property type="evidence" value="ECO:0007669"/>
    <property type="project" value="TreeGrafter"/>
</dbReference>
<feature type="domain" description="EGF-like" evidence="8">
    <location>
        <begin position="472"/>
        <end position="509"/>
    </location>
</feature>
<evidence type="ECO:0000256" key="5">
    <source>
        <dbReference type="PROSITE-ProRule" id="PRU00043"/>
    </source>
</evidence>
<dbReference type="FunFam" id="2.10.25.10:FF:000066">
    <property type="entry name" value="FAT atypical cadherin 4"/>
    <property type="match status" value="1"/>
</dbReference>
<dbReference type="GO" id="GO:0007157">
    <property type="term" value="P:heterophilic cell-cell adhesion via plasma membrane cell adhesion molecules"/>
    <property type="evidence" value="ECO:0007669"/>
    <property type="project" value="TreeGrafter"/>
</dbReference>
<evidence type="ECO:0000259" key="8">
    <source>
        <dbReference type="PROSITE" id="PS50026"/>
    </source>
</evidence>
<name>A0AAV4Q5S5_9ARAC</name>
<dbReference type="Pfam" id="PF00028">
    <property type="entry name" value="Cadherin"/>
    <property type="match status" value="1"/>
</dbReference>
<feature type="compositionally biased region" description="Basic and acidic residues" evidence="7">
    <location>
        <begin position="781"/>
        <end position="790"/>
    </location>
</feature>
<dbReference type="PRINTS" id="PR00205">
    <property type="entry name" value="CADHERIN"/>
</dbReference>
<dbReference type="Gene3D" id="2.60.40.10">
    <property type="entry name" value="Immunoglobulins"/>
    <property type="match status" value="1"/>
</dbReference>
<comment type="caution">
    <text evidence="6">Lacks conserved residue(s) required for the propagation of feature annotation.</text>
</comment>
<keyword evidence="1 6" id="KW-0245">EGF-like domain</keyword>
<feature type="domain" description="EGF-like" evidence="8">
    <location>
        <begin position="433"/>
        <end position="471"/>
    </location>
</feature>
<feature type="domain" description="EGF-like" evidence="8">
    <location>
        <begin position="358"/>
        <end position="394"/>
    </location>
</feature>
<feature type="region of interest" description="Disordered" evidence="7">
    <location>
        <begin position="733"/>
        <end position="790"/>
    </location>
</feature>
<dbReference type="CDD" id="cd00063">
    <property type="entry name" value="FN3"/>
    <property type="match status" value="1"/>
</dbReference>
<feature type="domain" description="EGF-like" evidence="8">
    <location>
        <begin position="511"/>
        <end position="547"/>
    </location>
</feature>
<accession>A0AAV4Q5S5</accession>
<dbReference type="GO" id="GO:0007156">
    <property type="term" value="P:homophilic cell adhesion via plasma membrane adhesion molecules"/>
    <property type="evidence" value="ECO:0007669"/>
    <property type="project" value="InterPro"/>
</dbReference>
<feature type="disulfide bond" evidence="6">
    <location>
        <begin position="499"/>
        <end position="508"/>
    </location>
</feature>
<keyword evidence="4 6" id="KW-1015">Disulfide bond</keyword>
<dbReference type="SUPFAM" id="SSF49265">
    <property type="entry name" value="Fibronectin type III"/>
    <property type="match status" value="1"/>
</dbReference>
<dbReference type="GO" id="GO:0005509">
    <property type="term" value="F:calcium ion binding"/>
    <property type="evidence" value="ECO:0007669"/>
    <property type="project" value="UniProtKB-UniRule"/>
</dbReference>
<evidence type="ECO:0000256" key="6">
    <source>
        <dbReference type="PROSITE-ProRule" id="PRU00076"/>
    </source>
</evidence>
<feature type="domain" description="Cadherin" evidence="9">
    <location>
        <begin position="65"/>
        <end position="165"/>
    </location>
</feature>
<dbReference type="InterPro" id="IPR002126">
    <property type="entry name" value="Cadherin-like_dom"/>
</dbReference>
<dbReference type="Gene3D" id="2.10.25.10">
    <property type="entry name" value="Laminin"/>
    <property type="match status" value="5"/>
</dbReference>
<dbReference type="Gene3D" id="2.60.40.60">
    <property type="entry name" value="Cadherins"/>
    <property type="match status" value="2"/>
</dbReference>
<feature type="compositionally biased region" description="Low complexity" evidence="7">
    <location>
        <begin position="768"/>
        <end position="779"/>
    </location>
</feature>
<dbReference type="PROSITE" id="PS50268">
    <property type="entry name" value="CADHERIN_2"/>
    <property type="match status" value="2"/>
</dbReference>
<dbReference type="Proteomes" id="UP001054837">
    <property type="component" value="Unassembled WGS sequence"/>
</dbReference>
<keyword evidence="12" id="KW-1185">Reference proteome</keyword>
<feature type="domain" description="Fibronectin type-III" evidence="10">
    <location>
        <begin position="265"/>
        <end position="360"/>
    </location>
</feature>
<dbReference type="InterPro" id="IPR036116">
    <property type="entry name" value="FN3_sf"/>
</dbReference>
<comment type="caution">
    <text evidence="11">The sequence shown here is derived from an EMBL/GenBank/DDBJ whole genome shotgun (WGS) entry which is preliminary data.</text>
</comment>
<dbReference type="SMART" id="SM00112">
    <property type="entry name" value="CA"/>
    <property type="match status" value="2"/>
</dbReference>
<feature type="disulfide bond" evidence="6">
    <location>
        <begin position="537"/>
        <end position="546"/>
    </location>
</feature>
<keyword evidence="5" id="KW-0106">Calcium</keyword>
<feature type="compositionally biased region" description="Polar residues" evidence="7">
    <location>
        <begin position="753"/>
        <end position="764"/>
    </location>
</feature>
<feature type="disulfide bond" evidence="6">
    <location>
        <begin position="422"/>
        <end position="431"/>
    </location>
</feature>
<dbReference type="AlphaFoldDB" id="A0AAV4Q5S5"/>
<dbReference type="SUPFAM" id="SSF57196">
    <property type="entry name" value="EGF/Laminin"/>
    <property type="match status" value="5"/>
</dbReference>
<keyword evidence="3" id="KW-0677">Repeat</keyword>
<dbReference type="GO" id="GO:0045197">
    <property type="term" value="P:establishment or maintenance of epithelial cell apical/basal polarity"/>
    <property type="evidence" value="ECO:0007669"/>
    <property type="project" value="TreeGrafter"/>
</dbReference>
<evidence type="ECO:0000259" key="9">
    <source>
        <dbReference type="PROSITE" id="PS50268"/>
    </source>
</evidence>
<dbReference type="PANTHER" id="PTHR24049">
    <property type="entry name" value="CRUMBS FAMILY MEMBER"/>
    <property type="match status" value="1"/>
</dbReference>
<evidence type="ECO:0000313" key="12">
    <source>
        <dbReference type="Proteomes" id="UP001054837"/>
    </source>
</evidence>
<feature type="disulfide bond" evidence="6">
    <location>
        <begin position="384"/>
        <end position="393"/>
    </location>
</feature>
<dbReference type="InterPro" id="IPR015919">
    <property type="entry name" value="Cadherin-like_sf"/>
</dbReference>
<dbReference type="PROSITE" id="PS00022">
    <property type="entry name" value="EGF_1"/>
    <property type="match status" value="5"/>
</dbReference>
<evidence type="ECO:0000256" key="3">
    <source>
        <dbReference type="ARBA" id="ARBA00022737"/>
    </source>
</evidence>
<keyword evidence="2" id="KW-0732">Signal</keyword>
<evidence type="ECO:0000259" key="10">
    <source>
        <dbReference type="PROSITE" id="PS50853"/>
    </source>
</evidence>
<dbReference type="PROSITE" id="PS50853">
    <property type="entry name" value="FN3"/>
    <property type="match status" value="1"/>
</dbReference>
<feature type="disulfide bond" evidence="6">
    <location>
        <begin position="461"/>
        <end position="470"/>
    </location>
</feature>